<keyword evidence="1" id="KW-0812">Transmembrane</keyword>
<dbReference type="Proteomes" id="UP000502331">
    <property type="component" value="Chromosome"/>
</dbReference>
<reference evidence="2 3" key="1">
    <citation type="submission" date="2018-09" db="EMBL/GenBank/DDBJ databases">
        <title>Glutamicibacter mishrai S5-52T (LMG 29155T = KCTC 39846T).</title>
        <authorList>
            <person name="Das S.K."/>
        </authorList>
    </citation>
    <scope>NUCLEOTIDE SEQUENCE [LARGE SCALE GENOMIC DNA]</scope>
    <source>
        <strain evidence="2 3">S5-52</strain>
    </source>
</reference>
<sequence>MRSSEVNYDYDKSLPTDEASFGYMEDEFSTSSDLVDATFSVMPILLGLVAVVFVAVVIFIVYAQARNSRKIKSAGLDPITFETDLKTKLAQSNLLAPKQSLEAKLEELTSLRSRGVISNDEYLQARQDLLKGWGEG</sequence>
<accession>A0A6H0SPH6</accession>
<gene>
    <name evidence="2" type="ORF">D3791_12675</name>
</gene>
<feature type="transmembrane region" description="Helical" evidence="1">
    <location>
        <begin position="41"/>
        <end position="63"/>
    </location>
</feature>
<evidence type="ECO:0000256" key="1">
    <source>
        <dbReference type="SAM" id="Phobius"/>
    </source>
</evidence>
<dbReference type="AlphaFoldDB" id="A0A6H0SPH6"/>
<keyword evidence="3" id="KW-1185">Reference proteome</keyword>
<organism evidence="2 3">
    <name type="scientific">Glutamicibacter mishrai</name>
    <dbReference type="NCBI Taxonomy" id="1775880"/>
    <lineage>
        <taxon>Bacteria</taxon>
        <taxon>Bacillati</taxon>
        <taxon>Actinomycetota</taxon>
        <taxon>Actinomycetes</taxon>
        <taxon>Micrococcales</taxon>
        <taxon>Micrococcaceae</taxon>
        <taxon>Glutamicibacter</taxon>
    </lineage>
</organism>
<name>A0A6H0SPH6_9MICC</name>
<evidence type="ECO:0000313" key="3">
    <source>
        <dbReference type="Proteomes" id="UP000502331"/>
    </source>
</evidence>
<dbReference type="RefSeq" id="WP_172512431.1">
    <property type="nucleotide sequence ID" value="NZ_CP032549.1"/>
</dbReference>
<keyword evidence="1" id="KW-1133">Transmembrane helix</keyword>
<dbReference type="EMBL" id="CP032549">
    <property type="protein sequence ID" value="QIV87887.1"/>
    <property type="molecule type" value="Genomic_DNA"/>
</dbReference>
<evidence type="ECO:0000313" key="2">
    <source>
        <dbReference type="EMBL" id="QIV87887.1"/>
    </source>
</evidence>
<proteinExistence type="predicted"/>
<keyword evidence="1" id="KW-0472">Membrane</keyword>
<protein>
    <submittedName>
        <fullName evidence="2">SHOCT domain-containing protein</fullName>
    </submittedName>
</protein>